<dbReference type="EMBL" id="CP027169">
    <property type="protein sequence ID" value="AVK07934.1"/>
    <property type="molecule type" value="Genomic_DNA"/>
</dbReference>
<gene>
    <name evidence="2" type="ORF">CSB93_3331</name>
</gene>
<keyword evidence="3" id="KW-1185">Reference proteome</keyword>
<dbReference type="AlphaFoldDB" id="A0A2R3J183"/>
<proteinExistence type="predicted"/>
<protein>
    <submittedName>
        <fullName evidence="2">Uncharacterized protein</fullName>
    </submittedName>
</protein>
<accession>A0A2R3J183</accession>
<sequence length="72" mass="7720">MPCFDCRATPALLAATPSRSLGDPSSECEEISIGREATCYKEQPRAPAALAPESRRHDPATYGPIDESVKSL</sequence>
<evidence type="ECO:0000256" key="1">
    <source>
        <dbReference type="SAM" id="MobiDB-lite"/>
    </source>
</evidence>
<evidence type="ECO:0000313" key="2">
    <source>
        <dbReference type="EMBL" id="AVK07934.1"/>
    </source>
</evidence>
<evidence type="ECO:0000313" key="3">
    <source>
        <dbReference type="Proteomes" id="UP000238390"/>
    </source>
</evidence>
<reference evidence="2 3" key="1">
    <citation type="submission" date="2018-02" db="EMBL/GenBank/DDBJ databases">
        <title>FDA/CDC Antimicrobial Resistant Isolate Bank Genome Sequencing.</title>
        <authorList>
            <person name="Benahmed F.H."/>
            <person name="Lutgring J.D."/>
            <person name="Yoo B."/>
            <person name="Machado M."/>
            <person name="Brown A."/>
            <person name="McAllister G."/>
            <person name="Perry A."/>
            <person name="Halpin A.L."/>
            <person name="Vavikolanu K."/>
            <person name="Ott S."/>
            <person name="Zhao X."/>
            <person name="Tallon L.J."/>
            <person name="Sadzewicz L."/>
            <person name="Aluvathingal J."/>
            <person name="Nadendla S."/>
            <person name="Voskania-kordi A."/>
            <person name="Simonyan V."/>
            <person name="Patel J."/>
            <person name="Shawar R.M."/>
        </authorList>
    </citation>
    <scope>NUCLEOTIDE SEQUENCE [LARGE SCALE GENOMIC DNA]</scope>
    <source>
        <strain evidence="2 3">AR_0356</strain>
    </source>
</reference>
<organism evidence="2 3">
    <name type="scientific">Pseudomonas paraeruginosa</name>
    <dbReference type="NCBI Taxonomy" id="2994495"/>
    <lineage>
        <taxon>Bacteria</taxon>
        <taxon>Pseudomonadati</taxon>
        <taxon>Pseudomonadota</taxon>
        <taxon>Gammaproteobacteria</taxon>
        <taxon>Pseudomonadales</taxon>
        <taxon>Pseudomonadaceae</taxon>
        <taxon>Pseudomonas</taxon>
    </lineage>
</organism>
<name>A0A2R3J183_9PSED</name>
<feature type="region of interest" description="Disordered" evidence="1">
    <location>
        <begin position="43"/>
        <end position="72"/>
    </location>
</feature>
<dbReference type="Proteomes" id="UP000238390">
    <property type="component" value="Chromosome"/>
</dbReference>